<dbReference type="RefSeq" id="WP_067378005.1">
    <property type="nucleotide sequence ID" value="NZ_CP015839.1"/>
</dbReference>
<comment type="subcellular location">
    <subcellularLocation>
        <location evidence="1">Cell membrane</location>
    </subcellularLocation>
</comment>
<dbReference type="CDD" id="cd09159">
    <property type="entry name" value="PLDc_ybhO_like_2"/>
    <property type="match status" value="1"/>
</dbReference>
<evidence type="ECO:0000256" key="1">
    <source>
        <dbReference type="ARBA" id="ARBA00004236"/>
    </source>
</evidence>
<dbReference type="InterPro" id="IPR001736">
    <property type="entry name" value="PLipase_D/transphosphatidylase"/>
</dbReference>
<dbReference type="NCBIfam" id="TIGR04265">
    <property type="entry name" value="bac_cardiolipin"/>
    <property type="match status" value="1"/>
</dbReference>
<name>A0A1A9EV13_9GAMM</name>
<dbReference type="InterPro" id="IPR022924">
    <property type="entry name" value="Cardiolipin_synthase"/>
</dbReference>
<evidence type="ECO:0000256" key="7">
    <source>
        <dbReference type="ARBA" id="ARBA00023136"/>
    </source>
</evidence>
<evidence type="ECO:0000256" key="5">
    <source>
        <dbReference type="ARBA" id="ARBA00022737"/>
    </source>
</evidence>
<dbReference type="Gene3D" id="3.30.870.10">
    <property type="entry name" value="Endonuclease Chain A"/>
    <property type="match status" value="2"/>
</dbReference>
<dbReference type="GO" id="GO:0008808">
    <property type="term" value="F:cardiolipin synthase activity"/>
    <property type="evidence" value="ECO:0007669"/>
    <property type="project" value="UniProtKB-UniRule"/>
</dbReference>
<dbReference type="CDD" id="cd09110">
    <property type="entry name" value="PLDc_CLS_1"/>
    <property type="match status" value="1"/>
</dbReference>
<reference evidence="11" key="1">
    <citation type="submission" date="2016-05" db="EMBL/GenBank/DDBJ databases">
        <authorList>
            <person name="Baek K."/>
            <person name="Yang S.-J."/>
        </authorList>
    </citation>
    <scope>NUCLEOTIDE SEQUENCE [LARGE SCALE GENOMIC DNA]</scope>
    <source>
        <strain evidence="11">ST58-10</strain>
    </source>
</reference>
<evidence type="ECO:0000313" key="10">
    <source>
        <dbReference type="EMBL" id="ANG61570.1"/>
    </source>
</evidence>
<dbReference type="SUPFAM" id="SSF56024">
    <property type="entry name" value="Phospholipase D/nuclease"/>
    <property type="match status" value="2"/>
</dbReference>
<protein>
    <recommendedName>
        <fullName evidence="8">Cardiolipin synthase</fullName>
        <ecNumber evidence="8">2.7.8.-</ecNumber>
    </recommendedName>
</protein>
<dbReference type="KEGG" id="mars:A8C75_03150"/>
<evidence type="ECO:0000256" key="8">
    <source>
        <dbReference type="NCBIfam" id="TIGR04265"/>
    </source>
</evidence>
<keyword evidence="5" id="KW-0677">Repeat</keyword>
<feature type="domain" description="PLD phosphodiesterase" evidence="9">
    <location>
        <begin position="194"/>
        <end position="221"/>
    </location>
</feature>
<dbReference type="PROSITE" id="PS50035">
    <property type="entry name" value="PLD"/>
    <property type="match status" value="2"/>
</dbReference>
<dbReference type="SMART" id="SM00155">
    <property type="entry name" value="PLDc"/>
    <property type="match status" value="2"/>
</dbReference>
<evidence type="ECO:0000256" key="6">
    <source>
        <dbReference type="ARBA" id="ARBA00022989"/>
    </source>
</evidence>
<sequence length="468" mass="52091">MKHHAPQSSWLLFGFAFSLVAGCSTSPRLETGQQEPQPVVHPLVLIDGGRRAASPREYQDLLEEDAPEADTQVMLDQLISLSQELSGSALVAGNDARLLIDGPSTFKLMFEDMDQARESIHLETFILADAAIGQALLERLIASRRRGVDVRLLIDAVGSFDLPADFIEQLRDQGIELRKFHPVNPAVDPRIWRSNNRNHRKLLVIDGKVAYSGGINFSGAYSQGSFSAASSEDKPDQAWRDTHLRIVGPVVHQFQRQFLAIWNKDLPEPEQLTSSGHFPTIESLGNIMAGVITSSGGDSDEFDIYAILAAAISHAQEKVWITQAYFAPDEPFIDILKAAAQRGADVRLLLPGMTDVPLLIQASRSSYEDLLAAGVRIYERNGSVLHAKTLVVDSVWSSIGSTNLDYRSFVHNYELNTVIIDQDFGRAMDKLFLVDLQHADEISLQAWRQRPLLQRLKEGLGNLFRRWM</sequence>
<dbReference type="InterPro" id="IPR025202">
    <property type="entry name" value="PLD-like_dom"/>
</dbReference>
<feature type="domain" description="PLD phosphodiesterase" evidence="9">
    <location>
        <begin position="381"/>
        <end position="408"/>
    </location>
</feature>
<evidence type="ECO:0000256" key="3">
    <source>
        <dbReference type="ARBA" id="ARBA00022679"/>
    </source>
</evidence>
<reference evidence="10 11" key="2">
    <citation type="journal article" date="2018" name="Int. J. Syst. Evol. Microbiol.">
        <title>Marinobacterium aestuarii sp. nov., a benzene-degrading marine bacterium isolated from estuary sediment.</title>
        <authorList>
            <person name="Bae S.S."/>
            <person name="Jung J."/>
            <person name="Chung D."/>
            <person name="Baek K."/>
        </authorList>
    </citation>
    <scope>NUCLEOTIDE SEQUENCE [LARGE SCALE GENOMIC DNA]</scope>
    <source>
        <strain evidence="10 11">ST58-10</strain>
    </source>
</reference>
<keyword evidence="6" id="KW-1133">Transmembrane helix</keyword>
<dbReference type="PANTHER" id="PTHR21248:SF22">
    <property type="entry name" value="PHOSPHOLIPASE D"/>
    <property type="match status" value="1"/>
</dbReference>
<dbReference type="Pfam" id="PF13091">
    <property type="entry name" value="PLDc_2"/>
    <property type="match status" value="2"/>
</dbReference>
<dbReference type="STRING" id="1821621.A8C75_03150"/>
<dbReference type="AlphaFoldDB" id="A0A1A9EV13"/>
<keyword evidence="2" id="KW-1003">Cell membrane</keyword>
<dbReference type="GO" id="GO:0005886">
    <property type="term" value="C:plasma membrane"/>
    <property type="evidence" value="ECO:0007669"/>
    <property type="project" value="UniProtKB-SubCell"/>
</dbReference>
<evidence type="ECO:0000313" key="11">
    <source>
        <dbReference type="Proteomes" id="UP000078070"/>
    </source>
</evidence>
<gene>
    <name evidence="10" type="ORF">A8C75_03150</name>
</gene>
<evidence type="ECO:0000256" key="2">
    <source>
        <dbReference type="ARBA" id="ARBA00022475"/>
    </source>
</evidence>
<organism evidence="10 11">
    <name type="scientific">Marinobacterium aestuarii</name>
    <dbReference type="NCBI Taxonomy" id="1821621"/>
    <lineage>
        <taxon>Bacteria</taxon>
        <taxon>Pseudomonadati</taxon>
        <taxon>Pseudomonadota</taxon>
        <taxon>Gammaproteobacteria</taxon>
        <taxon>Oceanospirillales</taxon>
        <taxon>Oceanospirillaceae</taxon>
        <taxon>Marinobacterium</taxon>
    </lineage>
</organism>
<evidence type="ECO:0000256" key="4">
    <source>
        <dbReference type="ARBA" id="ARBA00022692"/>
    </source>
</evidence>
<evidence type="ECO:0000259" key="9">
    <source>
        <dbReference type="PROSITE" id="PS50035"/>
    </source>
</evidence>
<dbReference type="OrthoDB" id="9762009at2"/>
<dbReference type="PANTHER" id="PTHR21248">
    <property type="entry name" value="CARDIOLIPIN SYNTHASE"/>
    <property type="match status" value="1"/>
</dbReference>
<accession>A0A1A9EV13</accession>
<keyword evidence="4" id="KW-0812">Transmembrane</keyword>
<keyword evidence="7" id="KW-0472">Membrane</keyword>
<dbReference type="Proteomes" id="UP000078070">
    <property type="component" value="Chromosome"/>
</dbReference>
<dbReference type="EMBL" id="CP015839">
    <property type="protein sequence ID" value="ANG61570.1"/>
    <property type="molecule type" value="Genomic_DNA"/>
</dbReference>
<dbReference type="EC" id="2.7.8.-" evidence="8"/>
<keyword evidence="3" id="KW-0808">Transferase</keyword>
<keyword evidence="11" id="KW-1185">Reference proteome</keyword>
<dbReference type="GO" id="GO:0032049">
    <property type="term" value="P:cardiolipin biosynthetic process"/>
    <property type="evidence" value="ECO:0007669"/>
    <property type="project" value="UniProtKB-UniRule"/>
</dbReference>
<proteinExistence type="predicted"/>
<dbReference type="PROSITE" id="PS51257">
    <property type="entry name" value="PROKAR_LIPOPROTEIN"/>
    <property type="match status" value="1"/>
</dbReference>